<accession>A0ABR3LXV1</accession>
<comment type="caution">
    <text evidence="1">The sequence shown here is derived from an EMBL/GenBank/DDBJ whole genome shotgun (WGS) entry which is preliminary data.</text>
</comment>
<dbReference type="EMBL" id="JAYMGO010000017">
    <property type="protein sequence ID" value="KAL1257370.1"/>
    <property type="molecule type" value="Genomic_DNA"/>
</dbReference>
<dbReference type="PANTHER" id="PTHR47027:SF20">
    <property type="entry name" value="REVERSE TRANSCRIPTASE-LIKE PROTEIN WITH RNA-DIRECTED DNA POLYMERASE DOMAIN"/>
    <property type="match status" value="1"/>
</dbReference>
<dbReference type="PANTHER" id="PTHR47027">
    <property type="entry name" value="REVERSE TRANSCRIPTASE DOMAIN-CONTAINING PROTEIN"/>
    <property type="match status" value="1"/>
</dbReference>
<reference evidence="1 2" key="1">
    <citation type="submission" date="2023-09" db="EMBL/GenBank/DDBJ databases">
        <authorList>
            <person name="Wang M."/>
        </authorList>
    </citation>
    <scope>NUCLEOTIDE SEQUENCE [LARGE SCALE GENOMIC DNA]</scope>
    <source>
        <strain evidence="1">GT-2023</strain>
        <tissue evidence="1">Liver</tissue>
    </source>
</reference>
<keyword evidence="2" id="KW-1185">Reference proteome</keyword>
<protein>
    <recommendedName>
        <fullName evidence="3">Reverse transcriptase domain-containing protein</fullName>
    </recommendedName>
</protein>
<dbReference type="Proteomes" id="UP001558613">
    <property type="component" value="Unassembled WGS sequence"/>
</dbReference>
<proteinExistence type="predicted"/>
<sequence length="118" mass="13755">MLVEFTYKPFDYEFQDLTCCWSVIKAVESSIEWNLLLYMNFVDYEKAFHSVDRRTLWKLLRHYGVPKKIIALIKNSYEVVWCRVVHGGQLTDCFQVSTGVDKAVCFPCFCSSWSSTGS</sequence>
<organism evidence="1 2">
    <name type="scientific">Cirrhinus molitorella</name>
    <name type="common">mud carp</name>
    <dbReference type="NCBI Taxonomy" id="172907"/>
    <lineage>
        <taxon>Eukaryota</taxon>
        <taxon>Metazoa</taxon>
        <taxon>Chordata</taxon>
        <taxon>Craniata</taxon>
        <taxon>Vertebrata</taxon>
        <taxon>Euteleostomi</taxon>
        <taxon>Actinopterygii</taxon>
        <taxon>Neopterygii</taxon>
        <taxon>Teleostei</taxon>
        <taxon>Ostariophysi</taxon>
        <taxon>Cypriniformes</taxon>
        <taxon>Cyprinidae</taxon>
        <taxon>Labeoninae</taxon>
        <taxon>Labeonini</taxon>
        <taxon>Cirrhinus</taxon>
    </lineage>
</organism>
<evidence type="ECO:0000313" key="1">
    <source>
        <dbReference type="EMBL" id="KAL1257370.1"/>
    </source>
</evidence>
<name>A0ABR3LXV1_9TELE</name>
<gene>
    <name evidence="1" type="ORF">QQF64_010614</name>
</gene>
<evidence type="ECO:0000313" key="2">
    <source>
        <dbReference type="Proteomes" id="UP001558613"/>
    </source>
</evidence>
<evidence type="ECO:0008006" key="3">
    <source>
        <dbReference type="Google" id="ProtNLM"/>
    </source>
</evidence>